<keyword evidence="1" id="KW-0472">Membrane</keyword>
<protein>
    <submittedName>
        <fullName evidence="2">Uncharacterized protein</fullName>
    </submittedName>
</protein>
<feature type="transmembrane region" description="Helical" evidence="1">
    <location>
        <begin position="64"/>
        <end position="81"/>
    </location>
</feature>
<keyword evidence="1" id="KW-1133">Transmembrane helix</keyword>
<evidence type="ECO:0000313" key="2">
    <source>
        <dbReference type="EMBL" id="CAM77210.1"/>
    </source>
</evidence>
<keyword evidence="1" id="KW-0812">Transmembrane</keyword>
<sequence length="143" mass="16633">MKRWFVSGPAVRIHLRTQVWVATDMDFGFQVSGDTPQQALQRWQDRLAGLPIKDRGWRRLRRRLSVLLVLIGLGLTALTALTRDPHFMLAGINQSAEWLMENMAQMKPRKQKWLHANLCEASVKLRGENTTAIEACWQRYYSR</sequence>
<accession>A4U2V3</accession>
<proteinExistence type="predicted"/>
<evidence type="ECO:0000256" key="1">
    <source>
        <dbReference type="SAM" id="Phobius"/>
    </source>
</evidence>
<name>A4U2V3_9PROT</name>
<reference evidence="2" key="1">
    <citation type="journal article" date="2007" name="J. Bacteriol.">
        <title>Comparative genome analysis of four magnetotactic bacteria reveals a complex set of group-specific genes implicated in magnetosome biomineralization and function.</title>
        <authorList>
            <person name="Richter M."/>
            <person name="Kube M."/>
            <person name="Bazylinski D.A."/>
            <person name="Lombardot T."/>
            <person name="Gloeckner F.O."/>
            <person name="Reinhardt R."/>
            <person name="Schueler D."/>
        </authorList>
    </citation>
    <scope>NUCLEOTIDE SEQUENCE</scope>
    <source>
        <strain evidence="2">MSR-1</strain>
    </source>
</reference>
<organism evidence="2">
    <name type="scientific">Magnetospirillum gryphiswaldense</name>
    <dbReference type="NCBI Taxonomy" id="55518"/>
    <lineage>
        <taxon>Bacteria</taxon>
        <taxon>Pseudomonadati</taxon>
        <taxon>Pseudomonadota</taxon>
        <taxon>Alphaproteobacteria</taxon>
        <taxon>Rhodospirillales</taxon>
        <taxon>Rhodospirillaceae</taxon>
        <taxon>Magnetospirillum</taxon>
    </lineage>
</organism>
<gene>
    <name evidence="2" type="ORF">MGR_3617</name>
</gene>
<dbReference type="RefSeq" id="WP_106003094.1">
    <property type="nucleotide sequence ID" value="NZ_CP027527.1"/>
</dbReference>
<dbReference type="EMBL" id="CU459003">
    <property type="protein sequence ID" value="CAM77210.1"/>
    <property type="molecule type" value="Genomic_DNA"/>
</dbReference>
<dbReference type="AlphaFoldDB" id="A4U2V3"/>